<evidence type="ECO:0000313" key="3">
    <source>
        <dbReference type="Proteomes" id="UP000004994"/>
    </source>
</evidence>
<reference evidence="2" key="1">
    <citation type="journal article" date="2012" name="Nature">
        <title>The tomato genome sequence provides insights into fleshy fruit evolution.</title>
        <authorList>
            <consortium name="Tomato Genome Consortium"/>
        </authorList>
    </citation>
    <scope>NUCLEOTIDE SEQUENCE [LARGE SCALE GENOMIC DNA]</scope>
    <source>
        <strain evidence="2">cv. Heinz 1706</strain>
    </source>
</reference>
<sequence length="219" mass="24784">MIPNSDSSVRSEVQVGQLMALLLIAVCVNCAFSSSSYKSDCWSGSGWDDQSFRARHRRGQNFCWRFGGKSLINQLDILDEDDHLMDFVVQTKNYGSDQPLLSRPSPLPLDPLLEPSPLPLDPWLETSFQDVILTSLKMGLELLLNMKLFSSIILERTEHSLLVPAINYLEKEDCLFPNPAKFDLNFYAFSRKDIASIGGHDPWDVLVQVLLNSIMMEMI</sequence>
<dbReference type="AlphaFoldDB" id="A0A3Q7F8E1"/>
<dbReference type="InParanoid" id="A0A3Q7F8E1"/>
<protein>
    <submittedName>
        <fullName evidence="2">Uncharacterized protein</fullName>
    </submittedName>
</protein>
<evidence type="ECO:0000313" key="2">
    <source>
        <dbReference type="EnsemblPlants" id="Solyc02g082767.1.1"/>
    </source>
</evidence>
<dbReference type="Proteomes" id="UP000004994">
    <property type="component" value="Chromosome 2"/>
</dbReference>
<name>A0A3Q7F8E1_SOLLC</name>
<keyword evidence="1" id="KW-0472">Membrane</keyword>
<dbReference type="STRING" id="4081.A0A3Q7F8E1"/>
<accession>A0A3Q7F8E1</accession>
<dbReference type="Gramene" id="Solyc02g082767.1.1">
    <property type="protein sequence ID" value="Solyc02g082767.1.1"/>
    <property type="gene ID" value="Solyc02g082767.1"/>
</dbReference>
<feature type="transmembrane region" description="Helical" evidence="1">
    <location>
        <begin position="15"/>
        <end position="32"/>
    </location>
</feature>
<proteinExistence type="predicted"/>
<evidence type="ECO:0000256" key="1">
    <source>
        <dbReference type="SAM" id="Phobius"/>
    </source>
</evidence>
<keyword evidence="1" id="KW-0812">Transmembrane</keyword>
<keyword evidence="1" id="KW-1133">Transmembrane helix</keyword>
<organism evidence="2">
    <name type="scientific">Solanum lycopersicum</name>
    <name type="common">Tomato</name>
    <name type="synonym">Lycopersicon esculentum</name>
    <dbReference type="NCBI Taxonomy" id="4081"/>
    <lineage>
        <taxon>Eukaryota</taxon>
        <taxon>Viridiplantae</taxon>
        <taxon>Streptophyta</taxon>
        <taxon>Embryophyta</taxon>
        <taxon>Tracheophyta</taxon>
        <taxon>Spermatophyta</taxon>
        <taxon>Magnoliopsida</taxon>
        <taxon>eudicotyledons</taxon>
        <taxon>Gunneridae</taxon>
        <taxon>Pentapetalae</taxon>
        <taxon>asterids</taxon>
        <taxon>lamiids</taxon>
        <taxon>Solanales</taxon>
        <taxon>Solanaceae</taxon>
        <taxon>Solanoideae</taxon>
        <taxon>Solaneae</taxon>
        <taxon>Solanum</taxon>
        <taxon>Solanum subgen. Lycopersicon</taxon>
    </lineage>
</organism>
<keyword evidence="3" id="KW-1185">Reference proteome</keyword>
<dbReference type="EnsemblPlants" id="Solyc02g082767.1.1">
    <property type="protein sequence ID" value="Solyc02g082767.1.1"/>
    <property type="gene ID" value="Solyc02g082767.1"/>
</dbReference>
<reference evidence="2" key="2">
    <citation type="submission" date="2019-01" db="UniProtKB">
        <authorList>
            <consortium name="EnsemblPlants"/>
        </authorList>
    </citation>
    <scope>IDENTIFICATION</scope>
    <source>
        <strain evidence="2">cv. Heinz 1706</strain>
    </source>
</reference>